<dbReference type="EMBL" id="CP002467">
    <property type="protein sequence ID" value="ADV84453.1"/>
    <property type="molecule type" value="Genomic_DNA"/>
</dbReference>
<accession>E8V0H0</accession>
<evidence type="ECO:0000313" key="5">
    <source>
        <dbReference type="EMBL" id="ADV84453.1"/>
    </source>
</evidence>
<dbReference type="Proteomes" id="UP000006844">
    <property type="component" value="Chromosome"/>
</dbReference>
<dbReference type="InterPro" id="IPR001451">
    <property type="entry name" value="Hexapep"/>
</dbReference>
<evidence type="ECO:0000256" key="4">
    <source>
        <dbReference type="ARBA" id="ARBA00023315"/>
    </source>
</evidence>
<evidence type="ECO:0000313" key="6">
    <source>
        <dbReference type="Proteomes" id="UP000006844"/>
    </source>
</evidence>
<dbReference type="AlphaFoldDB" id="E8V0H0"/>
<sequence length="185" mass="20087">MSTGSSGFLRRVWLDGRIWMANNVIAYIPSHTVRLFFYRKVMLAKIGPDSLIFMRAWLDCPGGLTVGSNSVVNQQCRLDSRGSLTIGNNVSISAEVCILTAQHDIQDSDFAGVQSPVTIGDYVFIGTRAMILPGVTLGEGSVVAAGAVVTKDVQPYTVVAGIPAVPIGKRNQDLRYQAHYPRLFQ</sequence>
<protein>
    <submittedName>
        <fullName evidence="5">Acetyltransferase</fullName>
    </submittedName>
</protein>
<dbReference type="InterPro" id="IPR018357">
    <property type="entry name" value="Hexapep_transf_CS"/>
</dbReference>
<evidence type="ECO:0000256" key="3">
    <source>
        <dbReference type="ARBA" id="ARBA00022737"/>
    </source>
</evidence>
<keyword evidence="3" id="KW-0677">Repeat</keyword>
<dbReference type="STRING" id="401053.AciPR4_3702"/>
<dbReference type="KEGG" id="tsa:AciPR4_3702"/>
<dbReference type="GO" id="GO:0005829">
    <property type="term" value="C:cytosol"/>
    <property type="evidence" value="ECO:0007669"/>
    <property type="project" value="TreeGrafter"/>
</dbReference>
<keyword evidence="6" id="KW-1185">Reference proteome</keyword>
<dbReference type="Gene3D" id="2.160.10.10">
    <property type="entry name" value="Hexapeptide repeat proteins"/>
    <property type="match status" value="1"/>
</dbReference>
<dbReference type="InterPro" id="IPR011004">
    <property type="entry name" value="Trimer_LpxA-like_sf"/>
</dbReference>
<dbReference type="RefSeq" id="WP_013570183.1">
    <property type="nucleotide sequence ID" value="NC_014963.1"/>
</dbReference>
<dbReference type="GO" id="GO:0008374">
    <property type="term" value="F:O-acyltransferase activity"/>
    <property type="evidence" value="ECO:0007669"/>
    <property type="project" value="TreeGrafter"/>
</dbReference>
<name>E8V0H0_TERSS</name>
<evidence type="ECO:0000256" key="2">
    <source>
        <dbReference type="ARBA" id="ARBA00022679"/>
    </source>
</evidence>
<gene>
    <name evidence="5" type="ordered locus">AciPR4_3702</name>
</gene>
<organism evidence="5 6">
    <name type="scientific">Terriglobus saanensis (strain ATCC BAA-1853 / DSM 23119 / SP1PR4)</name>
    <dbReference type="NCBI Taxonomy" id="401053"/>
    <lineage>
        <taxon>Bacteria</taxon>
        <taxon>Pseudomonadati</taxon>
        <taxon>Acidobacteriota</taxon>
        <taxon>Terriglobia</taxon>
        <taxon>Terriglobales</taxon>
        <taxon>Acidobacteriaceae</taxon>
        <taxon>Terriglobus</taxon>
    </lineage>
</organism>
<dbReference type="SUPFAM" id="SSF51161">
    <property type="entry name" value="Trimeric LpxA-like enzymes"/>
    <property type="match status" value="1"/>
</dbReference>
<evidence type="ECO:0000256" key="1">
    <source>
        <dbReference type="ARBA" id="ARBA00007274"/>
    </source>
</evidence>
<dbReference type="PROSITE" id="PS00101">
    <property type="entry name" value="HEXAPEP_TRANSFERASES"/>
    <property type="match status" value="1"/>
</dbReference>
<keyword evidence="4" id="KW-0012">Acyltransferase</keyword>
<dbReference type="HOGENOM" id="CLU_051638_7_2_0"/>
<keyword evidence="2 5" id="KW-0808">Transferase</keyword>
<dbReference type="InterPro" id="IPR051159">
    <property type="entry name" value="Hexapeptide_acetyltransf"/>
</dbReference>
<comment type="similarity">
    <text evidence="1">Belongs to the transferase hexapeptide repeat family.</text>
</comment>
<dbReference type="Pfam" id="PF14602">
    <property type="entry name" value="Hexapep_2"/>
    <property type="match status" value="1"/>
</dbReference>
<dbReference type="CDD" id="cd04647">
    <property type="entry name" value="LbH_MAT_like"/>
    <property type="match status" value="1"/>
</dbReference>
<dbReference type="PANTHER" id="PTHR23416">
    <property type="entry name" value="SIALIC ACID SYNTHASE-RELATED"/>
    <property type="match status" value="1"/>
</dbReference>
<dbReference type="OrthoDB" id="9801697at2"/>
<dbReference type="eggNOG" id="COG0110">
    <property type="taxonomic scope" value="Bacteria"/>
</dbReference>
<reference evidence="5 6" key="1">
    <citation type="journal article" date="2012" name="Stand. Genomic Sci.">
        <title>Complete genome sequence of Terriglobus saanensis type strain SP1PR4(T), an Acidobacteria from tundra soil.</title>
        <authorList>
            <person name="Rawat S.R."/>
            <person name="Mannisto M.K."/>
            <person name="Starovoytov V."/>
            <person name="Goodwin L."/>
            <person name="Nolan M."/>
            <person name="Hauser L."/>
            <person name="Land M."/>
            <person name="Davenport K.W."/>
            <person name="Woyke T."/>
            <person name="Haggblom M.M."/>
        </authorList>
    </citation>
    <scope>NUCLEOTIDE SEQUENCE</scope>
    <source>
        <strain evidence="6">ATCC BAA-1853 / DSM 23119 / SP1PR4</strain>
    </source>
</reference>
<dbReference type="PANTHER" id="PTHR23416:SF23">
    <property type="entry name" value="ACETYLTRANSFERASE C18B11.09C-RELATED"/>
    <property type="match status" value="1"/>
</dbReference>
<proteinExistence type="inferred from homology"/>